<reference evidence="3" key="1">
    <citation type="journal article" date="2019" name="Int. J. Syst. Evol. Microbiol.">
        <title>The Global Catalogue of Microorganisms (GCM) 10K type strain sequencing project: providing services to taxonomists for standard genome sequencing and annotation.</title>
        <authorList>
            <consortium name="The Broad Institute Genomics Platform"/>
            <consortium name="The Broad Institute Genome Sequencing Center for Infectious Disease"/>
            <person name="Wu L."/>
            <person name="Ma J."/>
        </authorList>
    </citation>
    <scope>NUCLEOTIDE SEQUENCE [LARGE SCALE GENOMIC DNA]</scope>
    <source>
        <strain evidence="3">JCM 17137</strain>
    </source>
</reference>
<dbReference type="InterPro" id="IPR047955">
    <property type="entry name" value="DrmC-like"/>
</dbReference>
<evidence type="ECO:0000313" key="3">
    <source>
        <dbReference type="Proteomes" id="UP001500908"/>
    </source>
</evidence>
<comment type="caution">
    <text evidence="2">The sequence shown here is derived from an EMBL/GenBank/DDBJ whole genome shotgun (WGS) entry which is preliminary data.</text>
</comment>
<dbReference type="CDD" id="cd09132">
    <property type="entry name" value="PLDc_unchar4"/>
    <property type="match status" value="1"/>
</dbReference>
<dbReference type="PANTHER" id="PTHR21248">
    <property type="entry name" value="CARDIOLIPIN SYNTHASE"/>
    <property type="match status" value="1"/>
</dbReference>
<evidence type="ECO:0000313" key="2">
    <source>
        <dbReference type="EMBL" id="GAA3726560.1"/>
    </source>
</evidence>
<sequence>MSDPPNTGLIEELCALADRLPGEHASAWADVLAAAAGPDEPGLEAALLAARPGYGMAADAARIVRAWRGEPATPAAAAAAALRAAATMAERTRRHRPAVVVSGPRSAGQPARLTTAVLSQLIRQAQREVLIVSFAASHTSPLVTELVAAADRGVRIDLVLEESTNAHAPFARLRRRAHFWHWPAHRRGGDGRAALHAKVIAADRSAALIGSANLTARALTDNIELGVLLRDPAAVARVVGHFRALMNGERPYLLPLPAPSG</sequence>
<dbReference type="RefSeq" id="WP_344966625.1">
    <property type="nucleotide sequence ID" value="NZ_BAABDD010000001.1"/>
</dbReference>
<dbReference type="InterPro" id="IPR001736">
    <property type="entry name" value="PLipase_D/transphosphatidylase"/>
</dbReference>
<organism evidence="2 3">
    <name type="scientific">Salinactinospora qingdaonensis</name>
    <dbReference type="NCBI Taxonomy" id="702744"/>
    <lineage>
        <taxon>Bacteria</taxon>
        <taxon>Bacillati</taxon>
        <taxon>Actinomycetota</taxon>
        <taxon>Actinomycetes</taxon>
        <taxon>Streptosporangiales</taxon>
        <taxon>Nocardiopsidaceae</taxon>
        <taxon>Salinactinospora</taxon>
    </lineage>
</organism>
<dbReference type="Pfam" id="PF13091">
    <property type="entry name" value="PLDc_2"/>
    <property type="match status" value="1"/>
</dbReference>
<proteinExistence type="predicted"/>
<keyword evidence="3" id="KW-1185">Reference proteome</keyword>
<dbReference type="PANTHER" id="PTHR21248:SF22">
    <property type="entry name" value="PHOSPHOLIPASE D"/>
    <property type="match status" value="1"/>
</dbReference>
<accession>A0ABP7EWM3</accession>
<dbReference type="PROSITE" id="PS50035">
    <property type="entry name" value="PLD"/>
    <property type="match status" value="1"/>
</dbReference>
<dbReference type="EMBL" id="BAABDD010000001">
    <property type="protein sequence ID" value="GAA3726560.1"/>
    <property type="molecule type" value="Genomic_DNA"/>
</dbReference>
<protein>
    <recommendedName>
        <fullName evidence="1">PLD phosphodiesterase domain-containing protein</fullName>
    </recommendedName>
</protein>
<feature type="domain" description="PLD phosphodiesterase" evidence="1">
    <location>
        <begin position="191"/>
        <end position="218"/>
    </location>
</feature>
<gene>
    <name evidence="2" type="ORF">GCM10022402_04080</name>
</gene>
<dbReference type="Gene3D" id="3.30.870.10">
    <property type="entry name" value="Endonuclease Chain A"/>
    <property type="match status" value="1"/>
</dbReference>
<name>A0ABP7EWM3_9ACTN</name>
<dbReference type="InterPro" id="IPR025202">
    <property type="entry name" value="PLD-like_dom"/>
</dbReference>
<evidence type="ECO:0000259" key="1">
    <source>
        <dbReference type="PROSITE" id="PS50035"/>
    </source>
</evidence>
<dbReference type="NCBIfam" id="NF038319">
    <property type="entry name" value="DISARM_DrmC_I"/>
    <property type="match status" value="1"/>
</dbReference>
<dbReference type="Proteomes" id="UP001500908">
    <property type="component" value="Unassembled WGS sequence"/>
</dbReference>
<dbReference type="SUPFAM" id="SSF56024">
    <property type="entry name" value="Phospholipase D/nuclease"/>
    <property type="match status" value="1"/>
</dbReference>